<feature type="transmembrane region" description="Helical" evidence="7">
    <location>
        <begin position="315"/>
        <end position="337"/>
    </location>
</feature>
<feature type="transmembrane region" description="Helical" evidence="7">
    <location>
        <begin position="68"/>
        <end position="90"/>
    </location>
</feature>
<keyword evidence="3" id="KW-1003">Cell membrane</keyword>
<evidence type="ECO:0000256" key="5">
    <source>
        <dbReference type="ARBA" id="ARBA00022989"/>
    </source>
</evidence>
<dbReference type="PANTHER" id="PTHR34184:SF4">
    <property type="entry name" value="UPF0718 PROTEIN YCGR"/>
    <property type="match status" value="1"/>
</dbReference>
<evidence type="ECO:0000256" key="3">
    <source>
        <dbReference type="ARBA" id="ARBA00022475"/>
    </source>
</evidence>
<evidence type="ECO:0000256" key="7">
    <source>
        <dbReference type="SAM" id="Phobius"/>
    </source>
</evidence>
<evidence type="ECO:0000313" key="9">
    <source>
        <dbReference type="Proteomes" id="UP000271590"/>
    </source>
</evidence>
<dbReference type="Pfam" id="PF03773">
    <property type="entry name" value="ArsP_1"/>
    <property type="match status" value="1"/>
</dbReference>
<sequence>METNASHSNPAVGSCCPKPVLAATPTVSIGTRVTTAWGRLDKPLLAIAVIVVGIALIQPNQLAPSLEFAGNALLNIAPWLILSICLAAYVSASRADRLIALAFTGRPTRMVIFAALIGAASPFCSCGVVPIVAGLIIAGVPLAPIMAFWMSSPLMDPTMFVMTAASLGLEFAVIKTVAAVVIGLFAGGVTHWLVRAKWINEVMRNAVAPKKCCGAKKAVAAKPVWKFWTSAESRGLFIDSVKTNGWFFLRWMVIAFLLESLMTAYLPAEKVTAWLGQGGGAIPLAIAIGIPSYLNGYAALPLVSGLIDLGMSQAVALAFLVGGGVTSIPAMVAVWALVKPRGFALYMVLAVSGSFLVSYAYAAFLSIR</sequence>
<dbReference type="RefSeq" id="WP_124962095.1">
    <property type="nucleotide sequence ID" value="NZ_RQXU01000041.1"/>
</dbReference>
<comment type="similarity">
    <text evidence="2">Belongs to the UPF0718 family.</text>
</comment>
<proteinExistence type="inferred from homology"/>
<keyword evidence="6 7" id="KW-0472">Membrane</keyword>
<gene>
    <name evidence="8" type="ORF">EH244_30885</name>
</gene>
<dbReference type="InterPro" id="IPR052923">
    <property type="entry name" value="UPF0718"/>
</dbReference>
<feature type="transmembrane region" description="Helical" evidence="7">
    <location>
        <begin position="44"/>
        <end position="62"/>
    </location>
</feature>
<organism evidence="8 9">
    <name type="scientific">Variovorax beijingensis</name>
    <dbReference type="NCBI Taxonomy" id="2496117"/>
    <lineage>
        <taxon>Bacteria</taxon>
        <taxon>Pseudomonadati</taxon>
        <taxon>Pseudomonadota</taxon>
        <taxon>Betaproteobacteria</taxon>
        <taxon>Burkholderiales</taxon>
        <taxon>Comamonadaceae</taxon>
        <taxon>Variovorax</taxon>
    </lineage>
</organism>
<keyword evidence="4 7" id="KW-0812">Transmembrane</keyword>
<dbReference type="EMBL" id="RQXU01000041">
    <property type="protein sequence ID" value="RRH80192.1"/>
    <property type="molecule type" value="Genomic_DNA"/>
</dbReference>
<dbReference type="AlphaFoldDB" id="A0A3P3E3B8"/>
<evidence type="ECO:0000256" key="6">
    <source>
        <dbReference type="ARBA" id="ARBA00023136"/>
    </source>
</evidence>
<reference evidence="8 9" key="1">
    <citation type="submission" date="2018-11" db="EMBL/GenBank/DDBJ databases">
        <title>The genome of Variovorax sp T529.</title>
        <authorList>
            <person name="Gao J."/>
        </authorList>
    </citation>
    <scope>NUCLEOTIDE SEQUENCE [LARGE SCALE GENOMIC DNA]</scope>
    <source>
        <strain evidence="8 9">T529</strain>
    </source>
</reference>
<keyword evidence="5 7" id="KW-1133">Transmembrane helix</keyword>
<dbReference type="PANTHER" id="PTHR34184">
    <property type="entry name" value="UPF0718 PROTEIN YCGR"/>
    <property type="match status" value="1"/>
</dbReference>
<evidence type="ECO:0000256" key="1">
    <source>
        <dbReference type="ARBA" id="ARBA00004651"/>
    </source>
</evidence>
<feature type="transmembrane region" description="Helical" evidence="7">
    <location>
        <begin position="164"/>
        <end position="194"/>
    </location>
</feature>
<evidence type="ECO:0000256" key="2">
    <source>
        <dbReference type="ARBA" id="ARBA00006386"/>
    </source>
</evidence>
<dbReference type="GO" id="GO:0005886">
    <property type="term" value="C:plasma membrane"/>
    <property type="evidence" value="ECO:0007669"/>
    <property type="project" value="UniProtKB-SubCell"/>
</dbReference>
<feature type="transmembrane region" description="Helical" evidence="7">
    <location>
        <begin position="247"/>
        <end position="268"/>
    </location>
</feature>
<feature type="transmembrane region" description="Helical" evidence="7">
    <location>
        <begin position="280"/>
        <end position="303"/>
    </location>
</feature>
<comment type="subcellular location">
    <subcellularLocation>
        <location evidence="1">Cell membrane</location>
        <topology evidence="1">Multi-pass membrane protein</topology>
    </subcellularLocation>
</comment>
<dbReference type="InterPro" id="IPR005524">
    <property type="entry name" value="DUF318"/>
</dbReference>
<feature type="transmembrane region" description="Helical" evidence="7">
    <location>
        <begin position="343"/>
        <end position="367"/>
    </location>
</feature>
<evidence type="ECO:0000256" key="4">
    <source>
        <dbReference type="ARBA" id="ARBA00022692"/>
    </source>
</evidence>
<evidence type="ECO:0000313" key="8">
    <source>
        <dbReference type="EMBL" id="RRH80192.1"/>
    </source>
</evidence>
<accession>A0A3P3E3B8</accession>
<dbReference type="Proteomes" id="UP000271590">
    <property type="component" value="Unassembled WGS sequence"/>
</dbReference>
<comment type="caution">
    <text evidence="8">The sequence shown here is derived from an EMBL/GenBank/DDBJ whole genome shotgun (WGS) entry which is preliminary data.</text>
</comment>
<feature type="transmembrane region" description="Helical" evidence="7">
    <location>
        <begin position="111"/>
        <end position="144"/>
    </location>
</feature>
<protein>
    <submittedName>
        <fullName evidence="8">Permease</fullName>
    </submittedName>
</protein>
<name>A0A3P3E3B8_9BURK</name>